<proteinExistence type="predicted"/>
<dbReference type="SUPFAM" id="SSF158997">
    <property type="entry name" value="Trm112p-like"/>
    <property type="match status" value="1"/>
</dbReference>
<dbReference type="InterPro" id="IPR005651">
    <property type="entry name" value="Trm112-like"/>
</dbReference>
<dbReference type="PANTHER" id="PTHR33505">
    <property type="entry name" value="ZGC:162634"/>
    <property type="match status" value="1"/>
</dbReference>
<dbReference type="InterPro" id="IPR029063">
    <property type="entry name" value="SAM-dependent_MTases_sf"/>
</dbReference>
<dbReference type="InterPro" id="IPR013216">
    <property type="entry name" value="Methyltransf_11"/>
</dbReference>
<organism evidence="2">
    <name type="scientific">marine sediment metagenome</name>
    <dbReference type="NCBI Taxonomy" id="412755"/>
    <lineage>
        <taxon>unclassified sequences</taxon>
        <taxon>metagenomes</taxon>
        <taxon>ecological metagenomes</taxon>
    </lineage>
</organism>
<protein>
    <recommendedName>
        <fullName evidence="1">Methyltransferase type 11 domain-containing protein</fullName>
    </recommendedName>
</protein>
<gene>
    <name evidence="2" type="ORF">LCGC14_2583740</name>
</gene>
<feature type="domain" description="Methyltransferase type 11" evidence="1">
    <location>
        <begin position="54"/>
        <end position="99"/>
    </location>
</feature>
<dbReference type="GO" id="GO:0005829">
    <property type="term" value="C:cytosol"/>
    <property type="evidence" value="ECO:0007669"/>
    <property type="project" value="TreeGrafter"/>
</dbReference>
<accession>A0A0F9ADK7</accession>
<evidence type="ECO:0000259" key="1">
    <source>
        <dbReference type="Pfam" id="PF08241"/>
    </source>
</evidence>
<dbReference type="Pfam" id="PF03966">
    <property type="entry name" value="Trm112p"/>
    <property type="match status" value="1"/>
</dbReference>
<name>A0A0F9ADK7_9ZZZZ</name>
<dbReference type="SUPFAM" id="SSF53335">
    <property type="entry name" value="S-adenosyl-L-methionine-dependent methyltransferases"/>
    <property type="match status" value="1"/>
</dbReference>
<dbReference type="Gene3D" id="2.20.25.10">
    <property type="match status" value="1"/>
</dbReference>
<dbReference type="PANTHER" id="PTHR33505:SF4">
    <property type="entry name" value="PROTEIN PREY, MITOCHONDRIAL"/>
    <property type="match status" value="1"/>
</dbReference>
<feature type="non-terminal residue" evidence="2">
    <location>
        <position position="1"/>
    </location>
</feature>
<sequence length="281" mass="32526">ARFAFGWQKWGIRSKDLVLEIGSGERPNARSDILCDKYLWDDTERAGPLVIDRPFIVGNGVKLPFRDNIFDFVLCSHLVEHIADPGKFFMEMMRVGARGCIIAPTELYESLVGSANHRWIISIKDNCLLLKKKKTPWLVPALNSFAHSVKDRKPVEHFIDQYHPSFFLYYHWKGQINYQLDPPIQRRENCQFLEAHLNVAPQSNMRTNQTLKRYCQSVISRVIRQYWSRKIKPRLTEIIACPVCKGNVCYGDSETTLICDVCGRRFPIENGIPLLLEELAK</sequence>
<dbReference type="GO" id="GO:0008757">
    <property type="term" value="F:S-adenosylmethionine-dependent methyltransferase activity"/>
    <property type="evidence" value="ECO:0007669"/>
    <property type="project" value="InterPro"/>
</dbReference>
<reference evidence="2" key="1">
    <citation type="journal article" date="2015" name="Nature">
        <title>Complex archaea that bridge the gap between prokaryotes and eukaryotes.</title>
        <authorList>
            <person name="Spang A."/>
            <person name="Saw J.H."/>
            <person name="Jorgensen S.L."/>
            <person name="Zaremba-Niedzwiedzka K."/>
            <person name="Martijn J."/>
            <person name="Lind A.E."/>
            <person name="van Eijk R."/>
            <person name="Schleper C."/>
            <person name="Guy L."/>
            <person name="Ettema T.J."/>
        </authorList>
    </citation>
    <scope>NUCLEOTIDE SEQUENCE</scope>
</reference>
<comment type="caution">
    <text evidence="2">The sequence shown here is derived from an EMBL/GenBank/DDBJ whole genome shotgun (WGS) entry which is preliminary data.</text>
</comment>
<evidence type="ECO:0000313" key="2">
    <source>
        <dbReference type="EMBL" id="KKL07664.1"/>
    </source>
</evidence>
<dbReference type="Gene3D" id="3.40.50.150">
    <property type="entry name" value="Vaccinia Virus protein VP39"/>
    <property type="match status" value="1"/>
</dbReference>
<dbReference type="EMBL" id="LAZR01043196">
    <property type="protein sequence ID" value="KKL07664.1"/>
    <property type="molecule type" value="Genomic_DNA"/>
</dbReference>
<dbReference type="AlphaFoldDB" id="A0A0F9ADK7"/>
<dbReference type="Pfam" id="PF08241">
    <property type="entry name" value="Methyltransf_11"/>
    <property type="match status" value="1"/>
</dbReference>